<dbReference type="InterPro" id="IPR036602">
    <property type="entry name" value="tRNA_yW-synthesising-like_sf"/>
</dbReference>
<organism evidence="1">
    <name type="scientific">marine metagenome</name>
    <dbReference type="NCBI Taxonomy" id="408172"/>
    <lineage>
        <taxon>unclassified sequences</taxon>
        <taxon>metagenomes</taxon>
        <taxon>ecological metagenomes</taxon>
    </lineage>
</organism>
<evidence type="ECO:0000313" key="1">
    <source>
        <dbReference type="EMBL" id="SVD03030.1"/>
    </source>
</evidence>
<accession>A0A382RZU1</accession>
<name>A0A382RZU1_9ZZZZ</name>
<protein>
    <submittedName>
        <fullName evidence="1">Uncharacterized protein</fullName>
    </submittedName>
</protein>
<proteinExistence type="predicted"/>
<gene>
    <name evidence="1" type="ORF">METZ01_LOCUS355884</name>
</gene>
<dbReference type="AlphaFoldDB" id="A0A382RZU1"/>
<sequence length="49" mass="5641">MEFSQYKANAMKKLDYAKSEGLVDEGVIEVLNAFNSHTCRPSGWRIHLR</sequence>
<reference evidence="1" key="1">
    <citation type="submission" date="2018-05" db="EMBL/GenBank/DDBJ databases">
        <authorList>
            <person name="Lanie J.A."/>
            <person name="Ng W.-L."/>
            <person name="Kazmierczak K.M."/>
            <person name="Andrzejewski T.M."/>
            <person name="Davidsen T.M."/>
            <person name="Wayne K.J."/>
            <person name="Tettelin H."/>
            <person name="Glass J.I."/>
            <person name="Rusch D."/>
            <person name="Podicherti R."/>
            <person name="Tsui H.-C.T."/>
            <person name="Winkler M.E."/>
        </authorList>
    </citation>
    <scope>NUCLEOTIDE SEQUENCE</scope>
</reference>
<dbReference type="SUPFAM" id="SSF111278">
    <property type="entry name" value="SSo0622-like"/>
    <property type="match status" value="1"/>
</dbReference>
<dbReference type="EMBL" id="UINC01125297">
    <property type="protein sequence ID" value="SVD03030.1"/>
    <property type="molecule type" value="Genomic_DNA"/>
</dbReference>